<evidence type="ECO:0000313" key="3">
    <source>
        <dbReference type="Proteomes" id="UP000030765"/>
    </source>
</evidence>
<proteinExistence type="predicted"/>
<dbReference type="VEuPathDB" id="VectorBase:ASIC022006"/>
<evidence type="ECO:0000313" key="1">
    <source>
        <dbReference type="EMBL" id="KFB53772.1"/>
    </source>
</evidence>
<keyword evidence="3" id="KW-1185">Reference proteome</keyword>
<accession>A0A084WU78</accession>
<sequence>MARRRPEPFWLSVHPSGGRKECMHTDADCRVQAQPTTTRARHGWRTSKISDNAPQQASAVRTNAILLSNGPRKGIRELPEPVDGIYSRTDRVRTVSPQAVRYSAALAMHHLNPSPSFGQSFHSAGLPTAVRFDHSFRGEHGGTGYHPVAAVTEHKSVPYRPAKPVRLVVAYGVDFSPEQYLTREHGSLPSFPCFRLKKGLDLRTQTRTDPLCQDRIRTNHSNGDIRGLNIMTCSF</sequence>
<organism evidence="1">
    <name type="scientific">Anopheles sinensis</name>
    <name type="common">Mosquito</name>
    <dbReference type="NCBI Taxonomy" id="74873"/>
    <lineage>
        <taxon>Eukaryota</taxon>
        <taxon>Metazoa</taxon>
        <taxon>Ecdysozoa</taxon>
        <taxon>Arthropoda</taxon>
        <taxon>Hexapoda</taxon>
        <taxon>Insecta</taxon>
        <taxon>Pterygota</taxon>
        <taxon>Neoptera</taxon>
        <taxon>Endopterygota</taxon>
        <taxon>Diptera</taxon>
        <taxon>Nematocera</taxon>
        <taxon>Culicoidea</taxon>
        <taxon>Culicidae</taxon>
        <taxon>Anophelinae</taxon>
        <taxon>Anopheles</taxon>
    </lineage>
</organism>
<evidence type="ECO:0000313" key="2">
    <source>
        <dbReference type="EnsemblMetazoa" id="ASIC022006-PA"/>
    </source>
</evidence>
<dbReference type="EMBL" id="KE525421">
    <property type="protein sequence ID" value="KFB53772.1"/>
    <property type="molecule type" value="Genomic_DNA"/>
</dbReference>
<dbReference type="EMBL" id="ATLV01027008">
    <property type="status" value="NOT_ANNOTATED_CDS"/>
    <property type="molecule type" value="Genomic_DNA"/>
</dbReference>
<dbReference type="Proteomes" id="UP000030765">
    <property type="component" value="Unassembled WGS sequence"/>
</dbReference>
<reference evidence="2" key="2">
    <citation type="submission" date="2020-05" db="UniProtKB">
        <authorList>
            <consortium name="EnsemblMetazoa"/>
        </authorList>
    </citation>
    <scope>IDENTIFICATION</scope>
</reference>
<name>A0A084WU78_ANOSI</name>
<dbReference type="AlphaFoldDB" id="A0A084WU78"/>
<protein>
    <submittedName>
        <fullName evidence="1 2">Uncharacterized protein</fullName>
    </submittedName>
</protein>
<reference evidence="1 3" key="1">
    <citation type="journal article" date="2014" name="BMC Genomics">
        <title>Genome sequence of Anopheles sinensis provides insight into genetics basis of mosquito competence for malaria parasites.</title>
        <authorList>
            <person name="Zhou D."/>
            <person name="Zhang D."/>
            <person name="Ding G."/>
            <person name="Shi L."/>
            <person name="Hou Q."/>
            <person name="Ye Y."/>
            <person name="Xu Y."/>
            <person name="Zhou H."/>
            <person name="Xiong C."/>
            <person name="Li S."/>
            <person name="Yu J."/>
            <person name="Hong S."/>
            <person name="Yu X."/>
            <person name="Zou P."/>
            <person name="Chen C."/>
            <person name="Chang X."/>
            <person name="Wang W."/>
            <person name="Lv Y."/>
            <person name="Sun Y."/>
            <person name="Ma L."/>
            <person name="Shen B."/>
            <person name="Zhu C."/>
        </authorList>
    </citation>
    <scope>NUCLEOTIDE SEQUENCE [LARGE SCALE GENOMIC DNA]</scope>
</reference>
<gene>
    <name evidence="1" type="ORF">ZHAS_00022006</name>
</gene>
<dbReference type="EnsemblMetazoa" id="ASIC022006-RA">
    <property type="protein sequence ID" value="ASIC022006-PA"/>
    <property type="gene ID" value="ASIC022006"/>
</dbReference>